<organism evidence="1 2">
    <name type="scientific">Methylibium petroleiphilum (strain ATCC BAA-1232 / LMG 22953 / PM1)</name>
    <dbReference type="NCBI Taxonomy" id="420662"/>
    <lineage>
        <taxon>Bacteria</taxon>
        <taxon>Pseudomonadati</taxon>
        <taxon>Pseudomonadota</taxon>
        <taxon>Betaproteobacteria</taxon>
        <taxon>Burkholderiales</taxon>
        <taxon>Sphaerotilaceae</taxon>
        <taxon>Methylibium</taxon>
    </lineage>
</organism>
<dbReference type="Gene3D" id="3.30.450.40">
    <property type="match status" value="2"/>
</dbReference>
<keyword evidence="2" id="KW-1185">Reference proteome</keyword>
<dbReference type="EMBL" id="CP000555">
    <property type="protein sequence ID" value="ABM93997.1"/>
    <property type="molecule type" value="Genomic_DNA"/>
</dbReference>
<evidence type="ECO:0000313" key="1">
    <source>
        <dbReference type="EMBL" id="ABM93997.1"/>
    </source>
</evidence>
<dbReference type="KEGG" id="mpt:Mpe_A1035"/>
<dbReference type="Proteomes" id="UP000000366">
    <property type="component" value="Chromosome"/>
</dbReference>
<dbReference type="InterPro" id="IPR029016">
    <property type="entry name" value="GAF-like_dom_sf"/>
</dbReference>
<evidence type="ECO:0000313" key="2">
    <source>
        <dbReference type="Proteomes" id="UP000000366"/>
    </source>
</evidence>
<dbReference type="STRING" id="420662.Mpe_A1035"/>
<dbReference type="SUPFAM" id="SSF55781">
    <property type="entry name" value="GAF domain-like"/>
    <property type="match status" value="1"/>
</dbReference>
<dbReference type="HOGENOM" id="CLU_887600_0_0_4"/>
<reference evidence="1 2" key="1">
    <citation type="journal article" date="2007" name="J. Bacteriol.">
        <title>Whole-genome analysis of the methyl tert-butyl ether-degrading beta-proteobacterium Methylibium petroleiphilum PM1.</title>
        <authorList>
            <person name="Kane S.R."/>
            <person name="Chakicherla A.Y."/>
            <person name="Chain P.S.G."/>
            <person name="Schmidt R."/>
            <person name="Shin M.W."/>
            <person name="Legler T.C."/>
            <person name="Scow K.M."/>
            <person name="Larimer F.W."/>
            <person name="Lucas S.M."/>
            <person name="Richardson P.M."/>
            <person name="Hristova K.R."/>
        </authorList>
    </citation>
    <scope>NUCLEOTIDE SEQUENCE [LARGE SCALE GENOMIC DNA]</scope>
    <source>
        <strain evidence="2">ATCC BAA-1232 / LMG 22953 / PM1</strain>
    </source>
</reference>
<dbReference type="eggNOG" id="ENOG502Z97M">
    <property type="taxonomic scope" value="Bacteria"/>
</dbReference>
<name>A2SEK8_METPP</name>
<dbReference type="RefSeq" id="WP_011828635.1">
    <property type="nucleotide sequence ID" value="NC_008825.1"/>
</dbReference>
<gene>
    <name evidence="1" type="ordered locus">Mpe_A1035</name>
</gene>
<protein>
    <recommendedName>
        <fullName evidence="3">GAF domain-containing protein</fullName>
    </recommendedName>
</protein>
<dbReference type="AlphaFoldDB" id="A2SEK8"/>
<accession>A2SEK8</accession>
<sequence length="315" mass="33195">MSATFIKAAEVWIPSADGTLLEFGCGGFGPARSFATISRSMCFGRGEGLPGRAWEEGRPVLLRQFEGSIFQRTAAARTAGMDCAIALPLYLHDRLTSVLVVFCGHVPGQAGALELWHHDPRITTDMTLVDGAYGPGAQAFEAISQETYLPRGVGLPGLAWQRGEAVFVEDLPAAPGRFLRSEEAAAAGLLRGLAIPAGSRLADRHVVAFLASARLPLAHRIERWVPDAAQSELRRVEAFSELHGGRSSGIAQLPLSSTGSSLVKALQRGVPVINDFPADEPGSPAAAAVGIGATALVAIPVVWEDAVVEVVALYL</sequence>
<proteinExistence type="predicted"/>
<evidence type="ECO:0008006" key="3">
    <source>
        <dbReference type="Google" id="ProtNLM"/>
    </source>
</evidence>